<evidence type="ECO:0000313" key="7">
    <source>
        <dbReference type="Proteomes" id="UP001497512"/>
    </source>
</evidence>
<dbReference type="PANTHER" id="PTHR47570">
    <property type="entry name" value="ZINC ION BINDING PROTEIN"/>
    <property type="match status" value="1"/>
</dbReference>
<dbReference type="PANTHER" id="PTHR47570:SF2">
    <property type="entry name" value="MYND-TYPE DOMAIN-CONTAINING PROTEIN"/>
    <property type="match status" value="1"/>
</dbReference>
<dbReference type="Pfam" id="PF01753">
    <property type="entry name" value="zf-MYND"/>
    <property type="match status" value="1"/>
</dbReference>
<keyword evidence="2 4" id="KW-0863">Zinc-finger</keyword>
<keyword evidence="3" id="KW-0862">Zinc</keyword>
<dbReference type="InterPro" id="IPR046824">
    <property type="entry name" value="Mss51-like_C"/>
</dbReference>
<reference evidence="6" key="1">
    <citation type="submission" date="2024-02" db="EMBL/GenBank/DDBJ databases">
        <authorList>
            <consortium name="ELIXIR-Norway"/>
            <consortium name="Elixir Norway"/>
        </authorList>
    </citation>
    <scope>NUCLEOTIDE SEQUENCE</scope>
</reference>
<dbReference type="SUPFAM" id="SSF144232">
    <property type="entry name" value="HIT/MYND zinc finger-like"/>
    <property type="match status" value="1"/>
</dbReference>
<evidence type="ECO:0000256" key="3">
    <source>
        <dbReference type="ARBA" id="ARBA00022833"/>
    </source>
</evidence>
<dbReference type="Gene3D" id="6.10.140.2220">
    <property type="match status" value="1"/>
</dbReference>
<accession>A0ABP0U4B4</accession>
<proteinExistence type="predicted"/>
<name>A0ABP0U4B4_9BRYO</name>
<keyword evidence="1" id="KW-0479">Metal-binding</keyword>
<gene>
    <name evidence="6" type="ORF">CSSPTR1EN2_LOCUS11257</name>
</gene>
<evidence type="ECO:0000259" key="5">
    <source>
        <dbReference type="PROSITE" id="PS50865"/>
    </source>
</evidence>
<evidence type="ECO:0000256" key="2">
    <source>
        <dbReference type="ARBA" id="ARBA00022771"/>
    </source>
</evidence>
<dbReference type="Pfam" id="PF20179">
    <property type="entry name" value="MSS51_C"/>
    <property type="match status" value="1"/>
</dbReference>
<dbReference type="EMBL" id="OZ019911">
    <property type="protein sequence ID" value="CAK9212479.1"/>
    <property type="molecule type" value="Genomic_DNA"/>
</dbReference>
<dbReference type="Proteomes" id="UP001497512">
    <property type="component" value="Chromosome 19"/>
</dbReference>
<evidence type="ECO:0000256" key="1">
    <source>
        <dbReference type="ARBA" id="ARBA00022723"/>
    </source>
</evidence>
<dbReference type="PROSITE" id="PS01360">
    <property type="entry name" value="ZF_MYND_1"/>
    <property type="match status" value="1"/>
</dbReference>
<dbReference type="InterPro" id="IPR002893">
    <property type="entry name" value="Znf_MYND"/>
</dbReference>
<evidence type="ECO:0000313" key="6">
    <source>
        <dbReference type="EMBL" id="CAK9212479.1"/>
    </source>
</evidence>
<organism evidence="6 7">
    <name type="scientific">Sphagnum troendelagicum</name>
    <dbReference type="NCBI Taxonomy" id="128251"/>
    <lineage>
        <taxon>Eukaryota</taxon>
        <taxon>Viridiplantae</taxon>
        <taxon>Streptophyta</taxon>
        <taxon>Embryophyta</taxon>
        <taxon>Bryophyta</taxon>
        <taxon>Sphagnophytina</taxon>
        <taxon>Sphagnopsida</taxon>
        <taxon>Sphagnales</taxon>
        <taxon>Sphagnaceae</taxon>
        <taxon>Sphagnum</taxon>
    </lineage>
</organism>
<dbReference type="PROSITE" id="PS50865">
    <property type="entry name" value="ZF_MYND_2"/>
    <property type="match status" value="1"/>
</dbReference>
<sequence length="615" mass="67972">MDWHLKEVFGLFQQQFGLGPGNGPSSGTSLLKVDALSTGFIKAIFGTLAVLWRSNPWKRLKPSHLLGIKVDKDSDWPDARQPFVVAQLIDHGIYFFRSEADAQGMMGIHGLGNMKSIPLKGLLRVTYGLEAELSPVNRKMIKTLGLEIAGAKAYPVIDVVYSPKDIADGFPSFRNPTVEELHWFYAALRALTQIHPLLQQADGVQGGAMFKDLTKNLEISWPSEDTGLQGNATVRVTFPPKDEHEEQVNPPPKLAEVVSENRNTAESESKVPRQCTLCGIEVPADRAPRCSRCKAVIYCSHACQKKHWKETHKVSCELYKAMMEREEELEIKGFSFVCVMEHSCNWLESMGLHGKGMWRRLCTCFKQYPFGLLPPAEGGSMARVWAVEHGKYPPDSPLQEYLVLSSWAEYYELRGLPADSPVALILSFPLSLYSIVTSLCVPTKTMLSKGREVIVHYLGPEGELDWLPAFSEIGYLLGGSGSLHVMMIGPEVPIALAGGMTAVNPKLRVTFVRGLYQEEANALPTPNVVVALNSQLEAHGSWTGALEVIKAQAVPAFFTDYAEPCCVNAKQMLRATGLQITHPVSANPFRSPVRNQIADTNLPWYSNGFVFGVNT</sequence>
<keyword evidence="7" id="KW-1185">Reference proteome</keyword>
<feature type="domain" description="MYND-type" evidence="5">
    <location>
        <begin position="275"/>
        <end position="316"/>
    </location>
</feature>
<protein>
    <recommendedName>
        <fullName evidence="5">MYND-type domain-containing protein</fullName>
    </recommendedName>
</protein>
<evidence type="ECO:0000256" key="4">
    <source>
        <dbReference type="PROSITE-ProRule" id="PRU00134"/>
    </source>
</evidence>